<feature type="compositionally biased region" description="Low complexity" evidence="1">
    <location>
        <begin position="416"/>
        <end position="455"/>
    </location>
</feature>
<dbReference type="InterPro" id="IPR011050">
    <property type="entry name" value="Pectin_lyase_fold/virulence"/>
</dbReference>
<keyword evidence="2" id="KW-1133">Transmembrane helix</keyword>
<evidence type="ECO:0000256" key="1">
    <source>
        <dbReference type="SAM" id="MobiDB-lite"/>
    </source>
</evidence>
<reference evidence="3" key="2">
    <citation type="journal article" date="2007" name="Science">
        <title>Draft genome sequence of the sexually transmitted pathogen Trichomonas vaginalis.</title>
        <authorList>
            <person name="Carlton J.M."/>
            <person name="Hirt R.P."/>
            <person name="Silva J.C."/>
            <person name="Delcher A.L."/>
            <person name="Schatz M."/>
            <person name="Zhao Q."/>
            <person name="Wortman J.R."/>
            <person name="Bidwell S.L."/>
            <person name="Alsmark U.C.M."/>
            <person name="Besteiro S."/>
            <person name="Sicheritz-Ponten T."/>
            <person name="Noel C.J."/>
            <person name="Dacks J.B."/>
            <person name="Foster P.G."/>
            <person name="Simillion C."/>
            <person name="Van de Peer Y."/>
            <person name="Miranda-Saavedra D."/>
            <person name="Barton G.J."/>
            <person name="Westrop G.D."/>
            <person name="Mueller S."/>
            <person name="Dessi D."/>
            <person name="Fiori P.L."/>
            <person name="Ren Q."/>
            <person name="Paulsen I."/>
            <person name="Zhang H."/>
            <person name="Bastida-Corcuera F.D."/>
            <person name="Simoes-Barbosa A."/>
            <person name="Brown M.T."/>
            <person name="Hayes R.D."/>
            <person name="Mukherjee M."/>
            <person name="Okumura C.Y."/>
            <person name="Schneider R."/>
            <person name="Smith A.J."/>
            <person name="Vanacova S."/>
            <person name="Villalvazo M."/>
            <person name="Haas B.J."/>
            <person name="Pertea M."/>
            <person name="Feldblyum T.V."/>
            <person name="Utterback T.R."/>
            <person name="Shu C.L."/>
            <person name="Osoegawa K."/>
            <person name="de Jong P.J."/>
            <person name="Hrdy I."/>
            <person name="Horvathova L."/>
            <person name="Zubacova Z."/>
            <person name="Dolezal P."/>
            <person name="Malik S.B."/>
            <person name="Logsdon J.M. Jr."/>
            <person name="Henze K."/>
            <person name="Gupta A."/>
            <person name="Wang C.C."/>
            <person name="Dunne R.L."/>
            <person name="Upcroft J.A."/>
            <person name="Upcroft P."/>
            <person name="White O."/>
            <person name="Salzberg S.L."/>
            <person name="Tang P."/>
            <person name="Chiu C.-H."/>
            <person name="Lee Y.-S."/>
            <person name="Embley T.M."/>
            <person name="Coombs G.H."/>
            <person name="Mottram J.C."/>
            <person name="Tachezy J."/>
            <person name="Fraser-Liggett C.M."/>
            <person name="Johnson P.J."/>
        </authorList>
    </citation>
    <scope>NUCLEOTIDE SEQUENCE [LARGE SCALE GENOMIC DNA]</scope>
    <source>
        <strain evidence="3">G3</strain>
    </source>
</reference>
<feature type="region of interest" description="Disordered" evidence="1">
    <location>
        <begin position="381"/>
        <end position="558"/>
    </location>
</feature>
<feature type="compositionally biased region" description="Polar residues" evidence="1">
    <location>
        <begin position="496"/>
        <end position="508"/>
    </location>
</feature>
<accession>A2FB60</accession>
<feature type="compositionally biased region" description="Basic and acidic residues" evidence="1">
    <location>
        <begin position="457"/>
        <end position="469"/>
    </location>
</feature>
<reference evidence="3" key="1">
    <citation type="submission" date="2006-10" db="EMBL/GenBank/DDBJ databases">
        <authorList>
            <person name="Amadeo P."/>
            <person name="Zhao Q."/>
            <person name="Wortman J."/>
            <person name="Fraser-Liggett C."/>
            <person name="Carlton J."/>
        </authorList>
    </citation>
    <scope>NUCLEOTIDE SEQUENCE</scope>
    <source>
        <strain evidence="3">G3</strain>
    </source>
</reference>
<feature type="compositionally biased region" description="Basic residues" evidence="1">
    <location>
        <begin position="539"/>
        <end position="550"/>
    </location>
</feature>
<feature type="compositionally biased region" description="Basic and acidic residues" evidence="1">
    <location>
        <begin position="475"/>
        <end position="495"/>
    </location>
</feature>
<feature type="compositionally biased region" description="Acidic residues" evidence="1">
    <location>
        <begin position="402"/>
        <end position="414"/>
    </location>
</feature>
<dbReference type="VEuPathDB" id="TrichDB:TVAG_435880"/>
<dbReference type="Proteomes" id="UP000001542">
    <property type="component" value="Unassembled WGS sequence"/>
</dbReference>
<keyword evidence="2" id="KW-0812">Transmembrane</keyword>
<gene>
    <name evidence="3" type="ORF">TVAG_435880</name>
</gene>
<evidence type="ECO:0000313" key="3">
    <source>
        <dbReference type="EMBL" id="EAX97841.1"/>
    </source>
</evidence>
<feature type="transmembrane region" description="Helical" evidence="2">
    <location>
        <begin position="349"/>
        <end position="373"/>
    </location>
</feature>
<proteinExistence type="predicted"/>
<sequence length="558" mass="60934">MLAKMGKTEYSNHIRHKKLEILLKTDCYSYSGYYSSVPTIYTTYECYIATNCFFASVRVPENAIGGAISVNYRSSNLTVSACTFYDCRASAGNGAGIYFTGSLSTFNTICGYSCHVNNDGQVIYASATKTISATYITAAHCESSDLTGSSSTLSLQTLTSTLTMQNTNISYNTVFDSISTVKLKPYSLSGTQYNTFSHNDGPSVIGIFPVTGTATISLSVFKENTLSNGTTLFCVFVNSVQFSSCYLIEYLGNFSTQTDSSSSCTISSCYCTTTPQGSNIATSGLSISDSFNTPTYSYINTAYCLIDGIATSTATSTIDTNTSDNTTCNCTYTPCAAAATTSNSWKITAIIFIILFLILLIFLIIWFIIIPCIKQQKEKKKKKKELEEKKKKEENDKKKQAEEEDYNEEEEMEEITSTQQESSAKQSQKSNKSSAAASVAPAVVSSSKTPPSTNNNKKKEEKDTTKMESYEEDNKDDKPAPDPEKSSNTEVKSPDESNNTEVETSHQSEAPPSSARSRSRRPTTSSAMPSESGAPSSSSRKRRVRVKKPVNRSQQESN</sequence>
<keyword evidence="2" id="KW-0472">Membrane</keyword>
<evidence type="ECO:0000256" key="2">
    <source>
        <dbReference type="SAM" id="Phobius"/>
    </source>
</evidence>
<name>A2FB60_TRIV3</name>
<dbReference type="AlphaFoldDB" id="A2FB60"/>
<dbReference type="SMR" id="A2FB60"/>
<feature type="compositionally biased region" description="Basic and acidic residues" evidence="1">
    <location>
        <begin position="384"/>
        <end position="401"/>
    </location>
</feature>
<dbReference type="InParanoid" id="A2FB60"/>
<evidence type="ECO:0000313" key="4">
    <source>
        <dbReference type="Proteomes" id="UP000001542"/>
    </source>
</evidence>
<keyword evidence="4" id="KW-1185">Reference proteome</keyword>
<organism evidence="3 4">
    <name type="scientific">Trichomonas vaginalis (strain ATCC PRA-98 / G3)</name>
    <dbReference type="NCBI Taxonomy" id="412133"/>
    <lineage>
        <taxon>Eukaryota</taxon>
        <taxon>Metamonada</taxon>
        <taxon>Parabasalia</taxon>
        <taxon>Trichomonadida</taxon>
        <taxon>Trichomonadidae</taxon>
        <taxon>Trichomonas</taxon>
    </lineage>
</organism>
<dbReference type="EMBL" id="DS113698">
    <property type="protein sequence ID" value="EAX97841.1"/>
    <property type="molecule type" value="Genomic_DNA"/>
</dbReference>
<dbReference type="SUPFAM" id="SSF51126">
    <property type="entry name" value="Pectin lyase-like"/>
    <property type="match status" value="1"/>
</dbReference>
<protein>
    <submittedName>
        <fullName evidence="3">Uncharacterized protein</fullName>
    </submittedName>
</protein>
<feature type="compositionally biased region" description="Low complexity" evidence="1">
    <location>
        <begin position="510"/>
        <end position="538"/>
    </location>
</feature>